<dbReference type="CDD" id="cd06170">
    <property type="entry name" value="LuxR_C_like"/>
    <property type="match status" value="1"/>
</dbReference>
<dbReference type="InterPro" id="IPR000792">
    <property type="entry name" value="Tscrpt_reg_LuxR_C"/>
</dbReference>
<dbReference type="EMBL" id="SOAN01000001">
    <property type="protein sequence ID" value="TDS87593.1"/>
    <property type="molecule type" value="Genomic_DNA"/>
</dbReference>
<accession>A0A4R7G7K2</accession>
<dbReference type="InterPro" id="IPR036388">
    <property type="entry name" value="WH-like_DNA-bd_sf"/>
</dbReference>
<gene>
    <name evidence="5" type="ORF">EV640_101380</name>
</gene>
<keyword evidence="3" id="KW-0804">Transcription</keyword>
<dbReference type="PANTHER" id="PTHR44688">
    <property type="entry name" value="DNA-BINDING TRANSCRIPTIONAL ACTIVATOR DEVR_DOSR"/>
    <property type="match status" value="1"/>
</dbReference>
<dbReference type="PANTHER" id="PTHR44688:SF16">
    <property type="entry name" value="DNA-BINDING TRANSCRIPTIONAL ACTIVATOR DEVR_DOSR"/>
    <property type="match status" value="1"/>
</dbReference>
<dbReference type="SUPFAM" id="SSF46894">
    <property type="entry name" value="C-terminal effector domain of the bipartite response regulators"/>
    <property type="match status" value="1"/>
</dbReference>
<dbReference type="PROSITE" id="PS50043">
    <property type="entry name" value="HTH_LUXR_2"/>
    <property type="match status" value="1"/>
</dbReference>
<keyword evidence="6" id="KW-1185">Reference proteome</keyword>
<dbReference type="GO" id="GO:0003677">
    <property type="term" value="F:DNA binding"/>
    <property type="evidence" value="ECO:0007669"/>
    <property type="project" value="UniProtKB-KW"/>
</dbReference>
<dbReference type="SMART" id="SM00421">
    <property type="entry name" value="HTH_LUXR"/>
    <property type="match status" value="1"/>
</dbReference>
<evidence type="ECO:0000259" key="4">
    <source>
        <dbReference type="PROSITE" id="PS50043"/>
    </source>
</evidence>
<dbReference type="Gene3D" id="1.25.40.10">
    <property type="entry name" value="Tetratricopeptide repeat domain"/>
    <property type="match status" value="1"/>
</dbReference>
<name>A0A4R7G7K2_9MICC</name>
<dbReference type="InterPro" id="IPR011990">
    <property type="entry name" value="TPR-like_helical_dom_sf"/>
</dbReference>
<dbReference type="InterPro" id="IPR016032">
    <property type="entry name" value="Sig_transdc_resp-reg_C-effctor"/>
</dbReference>
<dbReference type="AlphaFoldDB" id="A0A4R7G7K2"/>
<evidence type="ECO:0000256" key="1">
    <source>
        <dbReference type="ARBA" id="ARBA00023015"/>
    </source>
</evidence>
<keyword evidence="1" id="KW-0805">Transcription regulation</keyword>
<keyword evidence="2" id="KW-0238">DNA-binding</keyword>
<dbReference type="GO" id="GO:0006355">
    <property type="term" value="P:regulation of DNA-templated transcription"/>
    <property type="evidence" value="ECO:0007669"/>
    <property type="project" value="InterPro"/>
</dbReference>
<evidence type="ECO:0000313" key="6">
    <source>
        <dbReference type="Proteomes" id="UP000294506"/>
    </source>
</evidence>
<dbReference type="Proteomes" id="UP000294506">
    <property type="component" value="Unassembled WGS sequence"/>
</dbReference>
<dbReference type="SUPFAM" id="SSF48452">
    <property type="entry name" value="TPR-like"/>
    <property type="match status" value="1"/>
</dbReference>
<dbReference type="RefSeq" id="WP_133725617.1">
    <property type="nucleotide sequence ID" value="NZ_SOAN01000001.1"/>
</dbReference>
<feature type="domain" description="HTH luxR-type" evidence="4">
    <location>
        <begin position="465"/>
        <end position="530"/>
    </location>
</feature>
<dbReference type="Pfam" id="PF00196">
    <property type="entry name" value="GerE"/>
    <property type="match status" value="1"/>
</dbReference>
<dbReference type="PRINTS" id="PR00038">
    <property type="entry name" value="HTHLUXR"/>
</dbReference>
<proteinExistence type="predicted"/>
<reference evidence="5 6" key="1">
    <citation type="submission" date="2019-03" db="EMBL/GenBank/DDBJ databases">
        <title>Genomic Encyclopedia of Type Strains, Phase III (KMG-III): the genomes of soil and plant-associated and newly described type strains.</title>
        <authorList>
            <person name="Whitman W."/>
        </authorList>
    </citation>
    <scope>NUCLEOTIDE SEQUENCE [LARGE SCALE GENOMIC DNA]</scope>
    <source>
        <strain evidence="5 6">DSM 27373</strain>
    </source>
</reference>
<evidence type="ECO:0000256" key="3">
    <source>
        <dbReference type="ARBA" id="ARBA00023163"/>
    </source>
</evidence>
<comment type="caution">
    <text evidence="5">The sequence shown here is derived from an EMBL/GenBank/DDBJ whole genome shotgun (WGS) entry which is preliminary data.</text>
</comment>
<sequence>MAVEDPAALIYAHAVGLVSAQLGISGLPGRAKAVKLAAIRLLTLQEEHVSQLLEEDRCGSLPRAALEWERAQAAGLRAFISVWREFDGRDPRRSHKVQEDVSREIQRLQSIPHSRIFEVGLRAARGARLRQLGDPAGAYADLSSVTTVSPDVPFLTYAKAQLAQVLFMAGRWEESQDVAASAADRALLGREDATALVAYLTWALVPVSRGRYDEVAPMVSEITAVRKDAGVLVAASLERLHAWKAMVEADHEQAVKHLLRLRDESGGWWNVGTDSILLLIRAAHYAGLGSLIPPLQRLIWRGDCPVSIKFQDTVIDYMEAFQAWESHDPTEAMRRFLRVYEWLDAAPPIHSVQQVSECGGHRLFQAFNFLDMGALISAYPHELKRHRATVIDGLERSAALFTSVGSPGLLKLAVEQLSVLRPRLTSTAARRGPLRVQKSAPVQASTAPRTAISMNTVRTEIVGEVAGPLEGLSARERQVAVLIADGWTNREMAEDLGVSVRTVDFHVRNALTKFDVTSRHEIRHRLREGSCGN</sequence>
<evidence type="ECO:0000256" key="2">
    <source>
        <dbReference type="ARBA" id="ARBA00023125"/>
    </source>
</evidence>
<protein>
    <submittedName>
        <fullName evidence="5">Regulatory LuxR family protein</fullName>
    </submittedName>
</protein>
<evidence type="ECO:0000313" key="5">
    <source>
        <dbReference type="EMBL" id="TDS87593.1"/>
    </source>
</evidence>
<organism evidence="5 6">
    <name type="scientific">Nesterenkonia aurantiaca</name>
    <dbReference type="NCBI Taxonomy" id="1436010"/>
    <lineage>
        <taxon>Bacteria</taxon>
        <taxon>Bacillati</taxon>
        <taxon>Actinomycetota</taxon>
        <taxon>Actinomycetes</taxon>
        <taxon>Micrococcales</taxon>
        <taxon>Micrococcaceae</taxon>
        <taxon>Nesterenkonia</taxon>
    </lineage>
</organism>
<dbReference type="Gene3D" id="1.10.10.10">
    <property type="entry name" value="Winged helix-like DNA-binding domain superfamily/Winged helix DNA-binding domain"/>
    <property type="match status" value="1"/>
</dbReference>